<comment type="subcellular location">
    <subcellularLocation>
        <location evidence="1">Cell membrane</location>
        <topology evidence="1">Multi-pass membrane protein</topology>
    </subcellularLocation>
</comment>
<dbReference type="SUPFAM" id="SSF90123">
    <property type="entry name" value="ABC transporter transmembrane region"/>
    <property type="match status" value="1"/>
</dbReference>
<dbReference type="PROSITE" id="PS50929">
    <property type="entry name" value="ABC_TM1F"/>
    <property type="match status" value="1"/>
</dbReference>
<dbReference type="RefSeq" id="WP_143911742.1">
    <property type="nucleotide sequence ID" value="NZ_VLNT01000002.1"/>
</dbReference>
<dbReference type="Gene3D" id="3.40.50.300">
    <property type="entry name" value="P-loop containing nucleotide triphosphate hydrolases"/>
    <property type="match status" value="1"/>
</dbReference>
<dbReference type="Gene3D" id="1.20.1560.10">
    <property type="entry name" value="ABC transporter type 1, transmembrane domain"/>
    <property type="match status" value="1"/>
</dbReference>
<dbReference type="InterPro" id="IPR017871">
    <property type="entry name" value="ABC_transporter-like_CS"/>
</dbReference>
<dbReference type="OrthoDB" id="4966664at2"/>
<feature type="transmembrane region" description="Helical" evidence="5">
    <location>
        <begin position="165"/>
        <end position="187"/>
    </location>
</feature>
<dbReference type="CDD" id="cd07346">
    <property type="entry name" value="ABC_6TM_exporters"/>
    <property type="match status" value="1"/>
</dbReference>
<evidence type="ECO:0000256" key="1">
    <source>
        <dbReference type="ARBA" id="ARBA00004651"/>
    </source>
</evidence>
<feature type="transmembrane region" description="Helical" evidence="5">
    <location>
        <begin position="63"/>
        <end position="81"/>
    </location>
</feature>
<proteinExistence type="predicted"/>
<dbReference type="EMBL" id="VLNT01000002">
    <property type="protein sequence ID" value="TSD65619.1"/>
    <property type="molecule type" value="Genomic_DNA"/>
</dbReference>
<dbReference type="Pfam" id="PF00664">
    <property type="entry name" value="ABC_membrane"/>
    <property type="match status" value="1"/>
</dbReference>
<dbReference type="PROSITE" id="PS50893">
    <property type="entry name" value="ABC_TRANSPORTER_2"/>
    <property type="match status" value="1"/>
</dbReference>
<dbReference type="GO" id="GO:0005524">
    <property type="term" value="F:ATP binding"/>
    <property type="evidence" value="ECO:0007669"/>
    <property type="project" value="UniProtKB-KW"/>
</dbReference>
<dbReference type="SUPFAM" id="SSF52540">
    <property type="entry name" value="P-loop containing nucleoside triphosphate hydrolases"/>
    <property type="match status" value="1"/>
</dbReference>
<dbReference type="PANTHER" id="PTHR43394">
    <property type="entry name" value="ATP-DEPENDENT PERMEASE MDL1, MITOCHONDRIAL"/>
    <property type="match status" value="1"/>
</dbReference>
<dbReference type="Pfam" id="PF00005">
    <property type="entry name" value="ABC_tran"/>
    <property type="match status" value="1"/>
</dbReference>
<feature type="transmembrane region" description="Helical" evidence="5">
    <location>
        <begin position="245"/>
        <end position="269"/>
    </location>
</feature>
<reference evidence="8 9" key="1">
    <citation type="submission" date="2019-07" db="EMBL/GenBank/DDBJ databases">
        <authorList>
            <person name="Zhao L.H."/>
        </authorList>
    </citation>
    <scope>NUCLEOTIDE SEQUENCE [LARGE SCALE GENOMIC DNA]</scope>
    <source>
        <strain evidence="8 9">Co35</strain>
    </source>
</reference>
<evidence type="ECO:0000259" key="7">
    <source>
        <dbReference type="PROSITE" id="PS50929"/>
    </source>
</evidence>
<feature type="domain" description="ABC transmembrane type-1" evidence="7">
    <location>
        <begin position="32"/>
        <end position="307"/>
    </location>
</feature>
<dbReference type="PROSITE" id="PS00211">
    <property type="entry name" value="ABC_TRANSPORTER_1"/>
    <property type="match status" value="1"/>
</dbReference>
<accession>A0A554SGZ4</accession>
<evidence type="ECO:0000259" key="6">
    <source>
        <dbReference type="PROSITE" id="PS50893"/>
    </source>
</evidence>
<protein>
    <submittedName>
        <fullName evidence="8">ABC transporter ATP-binding protein</fullName>
    </submittedName>
</protein>
<keyword evidence="9" id="KW-1185">Reference proteome</keyword>
<evidence type="ECO:0000256" key="5">
    <source>
        <dbReference type="SAM" id="Phobius"/>
    </source>
</evidence>
<keyword evidence="8" id="KW-0067">ATP-binding</keyword>
<feature type="transmembrane region" description="Helical" evidence="5">
    <location>
        <begin position="26"/>
        <end position="51"/>
    </location>
</feature>
<dbReference type="InterPro" id="IPR036640">
    <property type="entry name" value="ABC1_TM_sf"/>
</dbReference>
<keyword evidence="4 5" id="KW-0472">Membrane</keyword>
<feature type="domain" description="ABC transporter" evidence="6">
    <location>
        <begin position="319"/>
        <end position="557"/>
    </location>
</feature>
<dbReference type="GO" id="GO:0015421">
    <property type="term" value="F:ABC-type oligopeptide transporter activity"/>
    <property type="evidence" value="ECO:0007669"/>
    <property type="project" value="TreeGrafter"/>
</dbReference>
<keyword evidence="8" id="KW-0547">Nucleotide-binding</keyword>
<evidence type="ECO:0000313" key="9">
    <source>
        <dbReference type="Proteomes" id="UP000316988"/>
    </source>
</evidence>
<sequence length="557" mass="58352">MPEPSAAPRTGAGMLRQTIRRQGRRLLLAYPLIIAWQLGEALTPVVIGLVVDHGIAGDDLGPFLLWLGVLAALMAGFSLAYRFGGRLGFRSVQEESHTLREEIGGHVLDPRGADTDQLPGEVLSLATADANMTGIVVRQFGFALGSLTAVVVIGVWLLWTDWVIGVLVMLGMPLTVALTQLLAPAVARRTTSQQATIARAAGVASDLMAGLRPLKGVHGEDVAAGRYARASLDAQRASITMARSWGVLSGVSSGLSTLFLGIVAAVAGIRALDDAITLGQFIAVVGVAQYLAEPIVALGELTAQAAASLASGARISRFLHTPPLVPEGPVELNTPADRLTVEELDLTVKGGDLVTIVSDDPAFDAALIDTLHGTRPGGGRVLLGEHELSALSIASRRTSMLVVDHGADLFEGTVLDAMDPDRALSSEQLDVVLDASAAHDVIAAHEDGLDHHLRASGGTLSGGQRQRLVLARSLAADRPVLVLHDPTSAVDAVTEQRIAAGLRSVRAGRATLVLSSSPALLDASDHVVVVRAGRVADRGTHRDLLARDDTYREAVIR</sequence>
<dbReference type="InterPro" id="IPR011527">
    <property type="entry name" value="ABC1_TM_dom"/>
</dbReference>
<dbReference type="GO" id="GO:0005886">
    <property type="term" value="C:plasma membrane"/>
    <property type="evidence" value="ECO:0007669"/>
    <property type="project" value="UniProtKB-SubCell"/>
</dbReference>
<dbReference type="Proteomes" id="UP000316988">
    <property type="component" value="Unassembled WGS sequence"/>
</dbReference>
<evidence type="ECO:0000256" key="3">
    <source>
        <dbReference type="ARBA" id="ARBA00022989"/>
    </source>
</evidence>
<dbReference type="InterPro" id="IPR003439">
    <property type="entry name" value="ABC_transporter-like_ATP-bd"/>
</dbReference>
<dbReference type="InterPro" id="IPR039421">
    <property type="entry name" value="Type_1_exporter"/>
</dbReference>
<dbReference type="PANTHER" id="PTHR43394:SF1">
    <property type="entry name" value="ATP-BINDING CASSETTE SUB-FAMILY B MEMBER 10, MITOCHONDRIAL"/>
    <property type="match status" value="1"/>
</dbReference>
<keyword evidence="2 5" id="KW-0812">Transmembrane</keyword>
<evidence type="ECO:0000256" key="4">
    <source>
        <dbReference type="ARBA" id="ARBA00023136"/>
    </source>
</evidence>
<keyword evidence="3 5" id="KW-1133">Transmembrane helix</keyword>
<comment type="caution">
    <text evidence="8">The sequence shown here is derived from an EMBL/GenBank/DDBJ whole genome shotgun (WGS) entry which is preliminary data.</text>
</comment>
<name>A0A554SGZ4_9ACTN</name>
<evidence type="ECO:0000313" key="8">
    <source>
        <dbReference type="EMBL" id="TSD65619.1"/>
    </source>
</evidence>
<dbReference type="AlphaFoldDB" id="A0A554SGZ4"/>
<organism evidence="8 9">
    <name type="scientific">Aeromicrobium piscarium</name>
    <dbReference type="NCBI Taxonomy" id="2590901"/>
    <lineage>
        <taxon>Bacteria</taxon>
        <taxon>Bacillati</taxon>
        <taxon>Actinomycetota</taxon>
        <taxon>Actinomycetes</taxon>
        <taxon>Propionibacteriales</taxon>
        <taxon>Nocardioidaceae</taxon>
        <taxon>Aeromicrobium</taxon>
    </lineage>
</organism>
<gene>
    <name evidence="8" type="ORF">FNM00_04155</name>
</gene>
<evidence type="ECO:0000256" key="2">
    <source>
        <dbReference type="ARBA" id="ARBA00022692"/>
    </source>
</evidence>
<dbReference type="InterPro" id="IPR027417">
    <property type="entry name" value="P-loop_NTPase"/>
</dbReference>
<dbReference type="GO" id="GO:0016887">
    <property type="term" value="F:ATP hydrolysis activity"/>
    <property type="evidence" value="ECO:0007669"/>
    <property type="project" value="InterPro"/>
</dbReference>
<feature type="transmembrane region" description="Helical" evidence="5">
    <location>
        <begin position="140"/>
        <end position="159"/>
    </location>
</feature>